<dbReference type="AlphaFoldDB" id="A0A4Y2F290"/>
<sequence length="131" mass="14660">MLLAYSAVPRLWVGTIVNSRTSLHTPEMATMTDTGLLMLPHGHLSMLLSAITCSVVAQDCLDSENIHRIMWLARSLHLNSIEKNSPHPQYGIPSDDALVFVHVIEQTNRCSSVVQSTKKSTNRKKWCSFEI</sequence>
<dbReference type="EMBL" id="BGPR01000787">
    <property type="protein sequence ID" value="GBM35513.1"/>
    <property type="molecule type" value="Genomic_DNA"/>
</dbReference>
<reference evidence="1 2" key="1">
    <citation type="journal article" date="2019" name="Sci. Rep.">
        <title>Orb-weaving spider Araneus ventricosus genome elucidates the spidroin gene catalogue.</title>
        <authorList>
            <person name="Kono N."/>
            <person name="Nakamura H."/>
            <person name="Ohtoshi R."/>
            <person name="Moran D.A.P."/>
            <person name="Shinohara A."/>
            <person name="Yoshida Y."/>
            <person name="Fujiwara M."/>
            <person name="Mori M."/>
            <person name="Tomita M."/>
            <person name="Arakawa K."/>
        </authorList>
    </citation>
    <scope>NUCLEOTIDE SEQUENCE [LARGE SCALE GENOMIC DNA]</scope>
</reference>
<comment type="caution">
    <text evidence="1">The sequence shown here is derived from an EMBL/GenBank/DDBJ whole genome shotgun (WGS) entry which is preliminary data.</text>
</comment>
<evidence type="ECO:0000313" key="1">
    <source>
        <dbReference type="EMBL" id="GBM35513.1"/>
    </source>
</evidence>
<evidence type="ECO:0000313" key="2">
    <source>
        <dbReference type="Proteomes" id="UP000499080"/>
    </source>
</evidence>
<protein>
    <submittedName>
        <fullName evidence="1">Uncharacterized protein</fullName>
    </submittedName>
</protein>
<name>A0A4Y2F290_ARAVE</name>
<gene>
    <name evidence="1" type="ORF">AVEN_106747_1</name>
</gene>
<accession>A0A4Y2F290</accession>
<proteinExistence type="predicted"/>
<dbReference type="Proteomes" id="UP000499080">
    <property type="component" value="Unassembled WGS sequence"/>
</dbReference>
<organism evidence="1 2">
    <name type="scientific">Araneus ventricosus</name>
    <name type="common">Orbweaver spider</name>
    <name type="synonym">Epeira ventricosa</name>
    <dbReference type="NCBI Taxonomy" id="182803"/>
    <lineage>
        <taxon>Eukaryota</taxon>
        <taxon>Metazoa</taxon>
        <taxon>Ecdysozoa</taxon>
        <taxon>Arthropoda</taxon>
        <taxon>Chelicerata</taxon>
        <taxon>Arachnida</taxon>
        <taxon>Araneae</taxon>
        <taxon>Araneomorphae</taxon>
        <taxon>Entelegynae</taxon>
        <taxon>Araneoidea</taxon>
        <taxon>Araneidae</taxon>
        <taxon>Araneus</taxon>
    </lineage>
</organism>
<keyword evidence="2" id="KW-1185">Reference proteome</keyword>